<dbReference type="InterPro" id="IPR039445">
    <property type="entry name" value="DauR-like_HTH"/>
</dbReference>
<dbReference type="RefSeq" id="WP_031566614.1">
    <property type="nucleotide sequence ID" value="NZ_CAAAIS010000006.1"/>
</dbReference>
<feature type="domain" description="YheO-like" evidence="1">
    <location>
        <begin position="6"/>
        <end position="108"/>
    </location>
</feature>
<sequence>MNQAIKNFLPTAEAIQRLLAPYAEVIVHDVQQNRIVAIYNPFSKRREGDPSLLDQMEVQSMEDCVGPYEKTSWTGNRIKSVSSLIRDDKSNAVGLLCINLDVSMMDKLMDSLQNFLLCSKLETKPEPLFKDDWQERVHIYIHSYLKEYQLSINTLNRKEKKALIDHLYEVGAFSGKNAAQYIAKILNVSRATIYNYLNPNRPGEKS</sequence>
<dbReference type="EMBL" id="UGPB01000001">
    <property type="protein sequence ID" value="STY31641.1"/>
    <property type="molecule type" value="Genomic_DNA"/>
</dbReference>
<protein>
    <submittedName>
        <fullName evidence="3">Uncharacterized protein conserved in bacteria</fullName>
    </submittedName>
</protein>
<feature type="domain" description="Transcriptional regulator DauR-like HTH" evidence="2">
    <location>
        <begin position="140"/>
        <end position="198"/>
    </location>
</feature>
<keyword evidence="4" id="KW-1185">Reference proteome</keyword>
<evidence type="ECO:0000313" key="3">
    <source>
        <dbReference type="EMBL" id="STY31641.1"/>
    </source>
</evidence>
<dbReference type="Pfam" id="PF13309">
    <property type="entry name" value="HTH_22"/>
    <property type="match status" value="1"/>
</dbReference>
<evidence type="ECO:0000259" key="2">
    <source>
        <dbReference type="Pfam" id="PF13309"/>
    </source>
</evidence>
<dbReference type="AlphaFoldDB" id="A0A378LVI5"/>
<gene>
    <name evidence="3" type="ORF">NCTC11532_02996</name>
</gene>
<dbReference type="OrthoDB" id="9796595at2"/>
<dbReference type="PANTHER" id="PTHR35568">
    <property type="entry name" value="TRANSCRIPTIONAL REGULATOR DAUR"/>
    <property type="match status" value="1"/>
</dbReference>
<name>A0A378LVI5_9GAMM</name>
<dbReference type="InterPro" id="IPR039446">
    <property type="entry name" value="DauR-like"/>
</dbReference>
<proteinExistence type="predicted"/>
<reference evidence="3 4" key="1">
    <citation type="submission" date="2018-06" db="EMBL/GenBank/DDBJ databases">
        <authorList>
            <consortium name="Pathogen Informatics"/>
            <person name="Doyle S."/>
        </authorList>
    </citation>
    <scope>NUCLEOTIDE SEQUENCE [LARGE SCALE GENOMIC DNA]</scope>
    <source>
        <strain evidence="3 4">NCTC11532</strain>
    </source>
</reference>
<dbReference type="Proteomes" id="UP000255297">
    <property type="component" value="Unassembled WGS sequence"/>
</dbReference>
<evidence type="ECO:0000313" key="4">
    <source>
        <dbReference type="Proteomes" id="UP000255297"/>
    </source>
</evidence>
<dbReference type="InterPro" id="IPR013559">
    <property type="entry name" value="YheO"/>
</dbReference>
<dbReference type="Pfam" id="PF08348">
    <property type="entry name" value="PAS_6"/>
    <property type="match status" value="1"/>
</dbReference>
<dbReference type="STRING" id="1122170.GCA_000701265_01460"/>
<organism evidence="3 4">
    <name type="scientific">Legionella wadsworthii</name>
    <dbReference type="NCBI Taxonomy" id="28088"/>
    <lineage>
        <taxon>Bacteria</taxon>
        <taxon>Pseudomonadati</taxon>
        <taxon>Pseudomonadota</taxon>
        <taxon>Gammaproteobacteria</taxon>
        <taxon>Legionellales</taxon>
        <taxon>Legionellaceae</taxon>
        <taxon>Legionella</taxon>
    </lineage>
</organism>
<evidence type="ECO:0000259" key="1">
    <source>
        <dbReference type="Pfam" id="PF08348"/>
    </source>
</evidence>
<accession>A0A378LVI5</accession>
<dbReference type="PANTHER" id="PTHR35568:SF1">
    <property type="entry name" value="TRANSCRIPTIONAL REGULATOR DAUR"/>
    <property type="match status" value="1"/>
</dbReference>